<proteinExistence type="predicted"/>
<protein>
    <recommendedName>
        <fullName evidence="6">RING-type domain-containing protein</fullName>
    </recommendedName>
</protein>
<dbReference type="Gene3D" id="3.30.40.10">
    <property type="entry name" value="Zinc/RING finger domain, C3HC4 (zinc finger)"/>
    <property type="match status" value="1"/>
</dbReference>
<keyword evidence="8" id="KW-1185">Reference proteome</keyword>
<dbReference type="GO" id="GO:0008270">
    <property type="term" value="F:zinc ion binding"/>
    <property type="evidence" value="ECO:0007669"/>
    <property type="project" value="UniProtKB-KW"/>
</dbReference>
<keyword evidence="1" id="KW-0479">Metal-binding</keyword>
<keyword evidence="3" id="KW-0862">Zinc</keyword>
<feature type="non-terminal residue" evidence="7">
    <location>
        <position position="1"/>
    </location>
</feature>
<feature type="region of interest" description="Disordered" evidence="5">
    <location>
        <begin position="106"/>
        <end position="126"/>
    </location>
</feature>
<dbReference type="InterPro" id="IPR001841">
    <property type="entry name" value="Znf_RING"/>
</dbReference>
<evidence type="ECO:0000259" key="6">
    <source>
        <dbReference type="PROSITE" id="PS50089"/>
    </source>
</evidence>
<dbReference type="GO" id="GO:0061630">
    <property type="term" value="F:ubiquitin protein ligase activity"/>
    <property type="evidence" value="ECO:0007669"/>
    <property type="project" value="TreeGrafter"/>
</dbReference>
<dbReference type="PROSITE" id="PS50089">
    <property type="entry name" value="ZF_RING_2"/>
    <property type="match status" value="1"/>
</dbReference>
<accession>A0A5J9UTJ6</accession>
<dbReference type="GO" id="GO:0006511">
    <property type="term" value="P:ubiquitin-dependent protein catabolic process"/>
    <property type="evidence" value="ECO:0007669"/>
    <property type="project" value="TreeGrafter"/>
</dbReference>
<dbReference type="Pfam" id="PF13639">
    <property type="entry name" value="zf-RING_2"/>
    <property type="match status" value="1"/>
</dbReference>
<dbReference type="PANTHER" id="PTHR45931">
    <property type="entry name" value="SI:CH211-59O9.10"/>
    <property type="match status" value="1"/>
</dbReference>
<feature type="region of interest" description="Disordered" evidence="5">
    <location>
        <begin position="1"/>
        <end position="44"/>
    </location>
</feature>
<keyword evidence="2 4" id="KW-0863">Zinc-finger</keyword>
<feature type="compositionally biased region" description="Low complexity" evidence="5">
    <location>
        <begin position="31"/>
        <end position="40"/>
    </location>
</feature>
<feature type="compositionally biased region" description="Basic and acidic residues" evidence="5">
    <location>
        <begin position="9"/>
        <end position="20"/>
    </location>
</feature>
<evidence type="ECO:0000256" key="1">
    <source>
        <dbReference type="ARBA" id="ARBA00022723"/>
    </source>
</evidence>
<organism evidence="7 8">
    <name type="scientific">Eragrostis curvula</name>
    <name type="common">weeping love grass</name>
    <dbReference type="NCBI Taxonomy" id="38414"/>
    <lineage>
        <taxon>Eukaryota</taxon>
        <taxon>Viridiplantae</taxon>
        <taxon>Streptophyta</taxon>
        <taxon>Embryophyta</taxon>
        <taxon>Tracheophyta</taxon>
        <taxon>Spermatophyta</taxon>
        <taxon>Magnoliopsida</taxon>
        <taxon>Liliopsida</taxon>
        <taxon>Poales</taxon>
        <taxon>Poaceae</taxon>
        <taxon>PACMAD clade</taxon>
        <taxon>Chloridoideae</taxon>
        <taxon>Eragrostideae</taxon>
        <taxon>Eragrostidinae</taxon>
        <taxon>Eragrostis</taxon>
    </lineage>
</organism>
<comment type="caution">
    <text evidence="7">The sequence shown here is derived from an EMBL/GenBank/DDBJ whole genome shotgun (WGS) entry which is preliminary data.</text>
</comment>
<sequence>MGELSRQSGTREKLDRDSGGRRRKRGSPQMDAAAGASASDRSYTIEVDGTTYTAYRNEPPPQLYYFDVPVEDDDDVSWGLRVPAVPERVDEFFARVDPEGRFTRRSRPAWREDQQEEGPYNKRARVPASSKAIQGLQVVTPGAALQAECAVCLQDFHPDHDKLRALPCSHAFHEHCIFDWLKVSHVCPLCRHALPTQQPGEEEEYQPASRPVPQEA</sequence>
<evidence type="ECO:0000256" key="3">
    <source>
        <dbReference type="ARBA" id="ARBA00022833"/>
    </source>
</evidence>
<dbReference type="GO" id="GO:0005634">
    <property type="term" value="C:nucleus"/>
    <property type="evidence" value="ECO:0007669"/>
    <property type="project" value="TreeGrafter"/>
</dbReference>
<evidence type="ECO:0000256" key="2">
    <source>
        <dbReference type="ARBA" id="ARBA00022771"/>
    </source>
</evidence>
<dbReference type="Proteomes" id="UP000324897">
    <property type="component" value="Chromosome 2"/>
</dbReference>
<evidence type="ECO:0000256" key="4">
    <source>
        <dbReference type="PROSITE-ProRule" id="PRU00175"/>
    </source>
</evidence>
<dbReference type="CDD" id="cd16454">
    <property type="entry name" value="RING-H2_PA-TM-RING"/>
    <property type="match status" value="1"/>
</dbReference>
<dbReference type="PANTHER" id="PTHR45931:SF23">
    <property type="entry name" value="OS12G0134500 PROTEIN"/>
    <property type="match status" value="1"/>
</dbReference>
<dbReference type="SUPFAM" id="SSF57850">
    <property type="entry name" value="RING/U-box"/>
    <property type="match status" value="1"/>
</dbReference>
<dbReference type="Gramene" id="TVU27063">
    <property type="protein sequence ID" value="TVU27063"/>
    <property type="gene ID" value="EJB05_29641"/>
</dbReference>
<name>A0A5J9UTJ6_9POAL</name>
<dbReference type="InterPro" id="IPR051834">
    <property type="entry name" value="RING_finger_E3_ligase"/>
</dbReference>
<evidence type="ECO:0000313" key="7">
    <source>
        <dbReference type="EMBL" id="TVU27063.1"/>
    </source>
</evidence>
<reference evidence="7 8" key="1">
    <citation type="journal article" date="2019" name="Sci. Rep.">
        <title>A high-quality genome of Eragrostis curvula grass provides insights into Poaceae evolution and supports new strategies to enhance forage quality.</title>
        <authorList>
            <person name="Carballo J."/>
            <person name="Santos B.A.C.M."/>
            <person name="Zappacosta D."/>
            <person name="Garbus I."/>
            <person name="Selva J.P."/>
            <person name="Gallo C.A."/>
            <person name="Diaz A."/>
            <person name="Albertini E."/>
            <person name="Caccamo M."/>
            <person name="Echenique V."/>
        </authorList>
    </citation>
    <scope>NUCLEOTIDE SEQUENCE [LARGE SCALE GENOMIC DNA]</scope>
    <source>
        <strain evidence="8">cv. Victoria</strain>
        <tissue evidence="7">Leaf</tissue>
    </source>
</reference>
<dbReference type="InterPro" id="IPR013083">
    <property type="entry name" value="Znf_RING/FYVE/PHD"/>
</dbReference>
<dbReference type="AlphaFoldDB" id="A0A5J9UTJ6"/>
<evidence type="ECO:0000313" key="8">
    <source>
        <dbReference type="Proteomes" id="UP000324897"/>
    </source>
</evidence>
<dbReference type="SMART" id="SM00184">
    <property type="entry name" value="RING"/>
    <property type="match status" value="1"/>
</dbReference>
<dbReference type="EMBL" id="RWGY01000013">
    <property type="protein sequence ID" value="TVU27063.1"/>
    <property type="molecule type" value="Genomic_DNA"/>
</dbReference>
<gene>
    <name evidence="7" type="ORF">EJB05_29641</name>
</gene>
<feature type="domain" description="RING-type" evidence="6">
    <location>
        <begin position="149"/>
        <end position="191"/>
    </location>
</feature>
<evidence type="ECO:0000256" key="5">
    <source>
        <dbReference type="SAM" id="MobiDB-lite"/>
    </source>
</evidence>
<dbReference type="OrthoDB" id="21204at2759"/>